<evidence type="ECO:0000313" key="1">
    <source>
        <dbReference type="EMBL" id="MFC0475589.1"/>
    </source>
</evidence>
<dbReference type="Proteomes" id="UP001589738">
    <property type="component" value="Unassembled WGS sequence"/>
</dbReference>
<organism evidence="1 2">
    <name type="scientific">Robertmurraya beringensis</name>
    <dbReference type="NCBI Taxonomy" id="641660"/>
    <lineage>
        <taxon>Bacteria</taxon>
        <taxon>Bacillati</taxon>
        <taxon>Bacillota</taxon>
        <taxon>Bacilli</taxon>
        <taxon>Bacillales</taxon>
        <taxon>Bacillaceae</taxon>
        <taxon>Robertmurraya</taxon>
    </lineage>
</organism>
<name>A0ABV6KQN9_9BACI</name>
<protein>
    <submittedName>
        <fullName evidence="1">Type III toxin-antitoxin system ToxN/AbiQ family toxin</fullName>
    </submittedName>
</protein>
<evidence type="ECO:0000313" key="2">
    <source>
        <dbReference type="Proteomes" id="UP001589738"/>
    </source>
</evidence>
<dbReference type="RefSeq" id="WP_377058012.1">
    <property type="nucleotide sequence ID" value="NZ_JBHLUU010000028.1"/>
</dbReference>
<dbReference type="InterPro" id="IPR053735">
    <property type="entry name" value="Type_III_TA_endoRNase"/>
</dbReference>
<dbReference type="EMBL" id="JBHLUU010000028">
    <property type="protein sequence ID" value="MFC0475589.1"/>
    <property type="molecule type" value="Genomic_DNA"/>
</dbReference>
<dbReference type="Gene3D" id="3.10.129.130">
    <property type="match status" value="1"/>
</dbReference>
<reference evidence="1 2" key="1">
    <citation type="submission" date="2024-09" db="EMBL/GenBank/DDBJ databases">
        <authorList>
            <person name="Sun Q."/>
            <person name="Mori K."/>
        </authorList>
    </citation>
    <scope>NUCLEOTIDE SEQUENCE [LARGE SCALE GENOMIC DNA]</scope>
    <source>
        <strain evidence="1 2">CGMCC 1.9126</strain>
    </source>
</reference>
<dbReference type="Pfam" id="PF13958">
    <property type="entry name" value="ToxN_toxin"/>
    <property type="match status" value="1"/>
</dbReference>
<dbReference type="InterPro" id="IPR025911">
    <property type="entry name" value="ToxN/AbiQ_toxin"/>
</dbReference>
<sequence>MNNYKIYSVSDRYITYLRKQVPGVYSNKVDIRTHTRKYIGVVYSINGYNYYIPLSSPKNTDYKIIGGKKVIRKSIVPIMRITEKNSDGVIELKGTLRISHMIPVPSTELTLYDLNNEADLEYKDLVQKEIIFIRKNKNKIKNNVELIYKQKINNDETANYVKTALDYKLLEEVCDQFNKVFITN</sequence>
<proteinExistence type="predicted"/>
<comment type="caution">
    <text evidence="1">The sequence shown here is derived from an EMBL/GenBank/DDBJ whole genome shotgun (WGS) entry which is preliminary data.</text>
</comment>
<accession>A0ABV6KQN9</accession>
<keyword evidence="2" id="KW-1185">Reference proteome</keyword>
<gene>
    <name evidence="1" type="ORF">ACFFHF_10045</name>
</gene>